<dbReference type="AlphaFoldDB" id="A0AA97D0H4"/>
<proteinExistence type="predicted"/>
<dbReference type="RefSeq" id="WP_420040245.1">
    <property type="nucleotide sequence ID" value="NZ_CP128986.1"/>
</dbReference>
<dbReference type="EMBL" id="CP128986">
    <property type="protein sequence ID" value="WOC14510.1"/>
    <property type="molecule type" value="Genomic_DNA"/>
</dbReference>
<protein>
    <submittedName>
        <fullName evidence="2">Uncharacterized protein</fullName>
    </submittedName>
</protein>
<evidence type="ECO:0000313" key="2">
    <source>
        <dbReference type="EMBL" id="WOC14510.1"/>
    </source>
</evidence>
<name>A0AA97D0H4_9ACTN</name>
<accession>A0AA97D0H4</accession>
<feature type="compositionally biased region" description="Polar residues" evidence="1">
    <location>
        <begin position="203"/>
        <end position="213"/>
    </location>
</feature>
<feature type="compositionally biased region" description="Low complexity" evidence="1">
    <location>
        <begin position="317"/>
        <end position="349"/>
    </location>
</feature>
<feature type="region of interest" description="Disordered" evidence="1">
    <location>
        <begin position="299"/>
        <end position="361"/>
    </location>
</feature>
<reference evidence="2" key="1">
    <citation type="submission" date="2023-06" db="EMBL/GenBank/DDBJ databases">
        <title>Gordonia sp. nov. and Pseudochrobactrum sp. nov., two species isolated from the burying beetle Nicrophorus vespilloides.</title>
        <authorList>
            <person name="Poehlein A."/>
            <person name="Guzman J."/>
            <person name="Daniel R."/>
            <person name="Vilcinskas A."/>
        </authorList>
    </citation>
    <scope>NUCLEOTIDE SEQUENCE</scope>
    <source>
        <strain evidence="2">MP11Mi</strain>
    </source>
</reference>
<feature type="compositionally biased region" description="Low complexity" evidence="1">
    <location>
        <begin position="231"/>
        <end position="275"/>
    </location>
</feature>
<gene>
    <name evidence="2" type="ORF">MP11Mi_36320</name>
</gene>
<evidence type="ECO:0000256" key="1">
    <source>
        <dbReference type="SAM" id="MobiDB-lite"/>
    </source>
</evidence>
<sequence>MGTVWTDIESTLARIDSMNAGAAAADAAEIRRIVAAAQAVAARLSAAFASGGVLAGASADASTVSGTALATLVDASVTGLQTGASALDDASAALAASIGHRERIARLLGVGTMPQIRIAVESTLQGLMTGAYNVPMSSSTARVVVLPSASSNRPAAPTSGTLGTVGNASYPGGADTVDTVRRSDTAATGPGDVATGTAHAGNGSEQTGSTHDPLNSAGGPPVPDVDRSQATSTTSVGGRTGSDPAGSGPSPSGAVAGTPTATRAAGGPASTSPIGSGVLVPGVLAPGVLTTGLPISAGGPTSSLTSPMRAPGAAGTSPAGQTSSGPAASAGSSAAARASSASPAMGPGAVRRKDDDEHSSAAYLRSTREGELLLGTAPLVTPAVLPPPVAAVADIDNDAAVAAGADVDQELDPTL</sequence>
<feature type="region of interest" description="Disordered" evidence="1">
    <location>
        <begin position="150"/>
        <end position="275"/>
    </location>
</feature>
<organism evidence="2">
    <name type="scientific">Gordonia sp. MP11Mi</name>
    <dbReference type="NCBI Taxonomy" id="3022769"/>
    <lineage>
        <taxon>Bacteria</taxon>
        <taxon>Bacillati</taxon>
        <taxon>Actinomycetota</taxon>
        <taxon>Actinomycetes</taxon>
        <taxon>Mycobacteriales</taxon>
        <taxon>Gordoniaceae</taxon>
        <taxon>Gordonia</taxon>
    </lineage>
</organism>
<feature type="compositionally biased region" description="Polar residues" evidence="1">
    <location>
        <begin position="150"/>
        <end position="167"/>
    </location>
</feature>